<feature type="domain" description="SprT-like" evidence="1">
    <location>
        <begin position="24"/>
        <end position="177"/>
    </location>
</feature>
<dbReference type="InterPro" id="IPR006640">
    <property type="entry name" value="SprT-like_domain"/>
</dbReference>
<dbReference type="RefSeq" id="WP_089847397.1">
    <property type="nucleotide sequence ID" value="NZ_FPAQ01000005.1"/>
</dbReference>
<accession>A0A1I6YEF5</accession>
<evidence type="ECO:0000313" key="2">
    <source>
        <dbReference type="EMBL" id="SFT48899.1"/>
    </source>
</evidence>
<dbReference type="AlphaFoldDB" id="A0A1I6YEF5"/>
<dbReference type="SMART" id="SM00731">
    <property type="entry name" value="SprT"/>
    <property type="match status" value="1"/>
</dbReference>
<organism evidence="2 3">
    <name type="scientific">Halomonas saccharevitans</name>
    <dbReference type="NCBI Taxonomy" id="416872"/>
    <lineage>
        <taxon>Bacteria</taxon>
        <taxon>Pseudomonadati</taxon>
        <taxon>Pseudomonadota</taxon>
        <taxon>Gammaproteobacteria</taxon>
        <taxon>Oceanospirillales</taxon>
        <taxon>Halomonadaceae</taxon>
        <taxon>Halomonas</taxon>
    </lineage>
</organism>
<gene>
    <name evidence="2" type="ORF">SAMN04487956_10551</name>
</gene>
<dbReference type="EMBL" id="FPAQ01000005">
    <property type="protein sequence ID" value="SFT48899.1"/>
    <property type="molecule type" value="Genomic_DNA"/>
</dbReference>
<evidence type="ECO:0000259" key="1">
    <source>
        <dbReference type="SMART" id="SM00731"/>
    </source>
</evidence>
<dbReference type="OrthoDB" id="267364at2"/>
<dbReference type="PANTHER" id="PTHR38773">
    <property type="entry name" value="PROTEIN SPRT"/>
    <property type="match status" value="1"/>
</dbReference>
<dbReference type="GO" id="GO:0006950">
    <property type="term" value="P:response to stress"/>
    <property type="evidence" value="ECO:0007669"/>
    <property type="project" value="UniProtKB-ARBA"/>
</dbReference>
<dbReference type="Proteomes" id="UP000199594">
    <property type="component" value="Unassembled WGS sequence"/>
</dbReference>
<proteinExistence type="predicted"/>
<dbReference type="PANTHER" id="PTHR38773:SF1">
    <property type="entry name" value="PROTEIN SPRT"/>
    <property type="match status" value="1"/>
</dbReference>
<dbReference type="Pfam" id="PF10263">
    <property type="entry name" value="SprT-like"/>
    <property type="match status" value="1"/>
</dbReference>
<protein>
    <submittedName>
        <fullName evidence="2">SprT protein</fullName>
    </submittedName>
</protein>
<name>A0A1I6YEF5_9GAMM</name>
<sequence>MMAPALSDPDTARLDALEGEALYRALLDRVEAAWQLCREVHPALPRPAVWLDLRGKSAGQAHFGRGGLRFNPVLYEENRRAFLVEVVPHEMAHWLVHHLEDGGRARPHGREWQTVMRRLFGLPPSTTHRFDTGRASPAPFRYRCACREHGFTARRHALARRGSRYRCRHCAQTLVYCGRQVFEKTV</sequence>
<reference evidence="2 3" key="1">
    <citation type="submission" date="2016-10" db="EMBL/GenBank/DDBJ databases">
        <authorList>
            <person name="de Groot N.N."/>
        </authorList>
    </citation>
    <scope>NUCLEOTIDE SEQUENCE [LARGE SCALE GENOMIC DNA]</scope>
    <source>
        <strain evidence="2 3">CGMCC 1.6493</strain>
    </source>
</reference>
<evidence type="ECO:0000313" key="3">
    <source>
        <dbReference type="Proteomes" id="UP000199594"/>
    </source>
</evidence>